<dbReference type="SUPFAM" id="SSF52540">
    <property type="entry name" value="P-loop containing nucleoside triphosphate hydrolases"/>
    <property type="match status" value="1"/>
</dbReference>
<dbReference type="SMART" id="SM00449">
    <property type="entry name" value="SPRY"/>
    <property type="match status" value="1"/>
</dbReference>
<dbReference type="Pfam" id="PF24883">
    <property type="entry name" value="NPHP3_N"/>
    <property type="match status" value="1"/>
</dbReference>
<dbReference type="InterPro" id="IPR036770">
    <property type="entry name" value="Ankyrin_rpt-contain_sf"/>
</dbReference>
<dbReference type="PROSITE" id="PS50297">
    <property type="entry name" value="ANK_REP_REGION"/>
    <property type="match status" value="3"/>
</dbReference>
<dbReference type="EMBL" id="JBBPEH010000009">
    <property type="protein sequence ID" value="KAK7534057.1"/>
    <property type="molecule type" value="Genomic_DNA"/>
</dbReference>
<dbReference type="InterPro" id="IPR056884">
    <property type="entry name" value="NPHP3-like_N"/>
</dbReference>
<dbReference type="Pfam" id="PF12796">
    <property type="entry name" value="Ank_2"/>
    <property type="match status" value="3"/>
</dbReference>
<name>A0ABR1LFR8_9PEZI</name>
<dbReference type="GeneID" id="92031231"/>
<feature type="compositionally biased region" description="Acidic residues" evidence="4">
    <location>
        <begin position="648"/>
        <end position="667"/>
    </location>
</feature>
<dbReference type="Gene3D" id="3.40.50.300">
    <property type="entry name" value="P-loop containing nucleotide triphosphate hydrolases"/>
    <property type="match status" value="1"/>
</dbReference>
<keyword evidence="2 3" id="KW-0040">ANK repeat</keyword>
<reference evidence="6 7" key="1">
    <citation type="submission" date="2024-04" db="EMBL/GenBank/DDBJ databases">
        <title>Phyllosticta paracitricarpa is synonymous to the EU quarantine fungus P. citricarpa based on phylogenomic analyses.</title>
        <authorList>
            <consortium name="Lawrence Berkeley National Laboratory"/>
            <person name="Van ingen-buijs V.A."/>
            <person name="Van westerhoven A.C."/>
            <person name="Haridas S."/>
            <person name="Skiadas P."/>
            <person name="Martin F."/>
            <person name="Groenewald J.Z."/>
            <person name="Crous P.W."/>
            <person name="Seidl M.F."/>
        </authorList>
    </citation>
    <scope>NUCLEOTIDE SEQUENCE [LARGE SCALE GENOMIC DNA]</scope>
    <source>
        <strain evidence="6 7">CPC 17464</strain>
    </source>
</reference>
<evidence type="ECO:0000256" key="4">
    <source>
        <dbReference type="SAM" id="MobiDB-lite"/>
    </source>
</evidence>
<dbReference type="Gene3D" id="1.25.40.20">
    <property type="entry name" value="Ankyrin repeat-containing domain"/>
    <property type="match status" value="3"/>
</dbReference>
<dbReference type="SMART" id="SM00248">
    <property type="entry name" value="ANK"/>
    <property type="match status" value="11"/>
</dbReference>
<keyword evidence="1" id="KW-0677">Repeat</keyword>
<dbReference type="Pfam" id="PF00622">
    <property type="entry name" value="SPRY"/>
    <property type="match status" value="1"/>
</dbReference>
<keyword evidence="7" id="KW-1185">Reference proteome</keyword>
<dbReference type="SUPFAM" id="SSF49899">
    <property type="entry name" value="Concanavalin A-like lectins/glucanases"/>
    <property type="match status" value="1"/>
</dbReference>
<feature type="repeat" description="ANK" evidence="3">
    <location>
        <begin position="1047"/>
        <end position="1079"/>
    </location>
</feature>
<dbReference type="SUPFAM" id="SSF48403">
    <property type="entry name" value="Ankyrin repeat"/>
    <property type="match status" value="1"/>
</dbReference>
<dbReference type="InterPro" id="IPR001870">
    <property type="entry name" value="B30.2/SPRY"/>
</dbReference>
<evidence type="ECO:0000256" key="2">
    <source>
        <dbReference type="ARBA" id="ARBA00023043"/>
    </source>
</evidence>
<evidence type="ECO:0000256" key="1">
    <source>
        <dbReference type="ARBA" id="ARBA00022737"/>
    </source>
</evidence>
<dbReference type="InterPro" id="IPR027417">
    <property type="entry name" value="P-loop_NTPase"/>
</dbReference>
<feature type="compositionally biased region" description="Low complexity" evidence="4">
    <location>
        <begin position="668"/>
        <end position="677"/>
    </location>
</feature>
<evidence type="ECO:0000313" key="6">
    <source>
        <dbReference type="EMBL" id="KAK7534057.1"/>
    </source>
</evidence>
<dbReference type="InterPro" id="IPR013320">
    <property type="entry name" value="ConA-like_dom_sf"/>
</dbReference>
<evidence type="ECO:0000259" key="5">
    <source>
        <dbReference type="PROSITE" id="PS50188"/>
    </source>
</evidence>
<evidence type="ECO:0000313" key="7">
    <source>
        <dbReference type="Proteomes" id="UP001360953"/>
    </source>
</evidence>
<comment type="caution">
    <text evidence="6">The sequence shown here is derived from an EMBL/GenBank/DDBJ whole genome shotgun (WGS) entry which is preliminary data.</text>
</comment>
<dbReference type="InterPro" id="IPR003877">
    <property type="entry name" value="SPRY_dom"/>
</dbReference>
<dbReference type="Pfam" id="PF00023">
    <property type="entry name" value="Ank"/>
    <property type="match status" value="1"/>
</dbReference>
<dbReference type="PROSITE" id="PS50088">
    <property type="entry name" value="ANK_REPEAT"/>
    <property type="match status" value="3"/>
</dbReference>
<dbReference type="InterPro" id="IPR044736">
    <property type="entry name" value="Gid1/RanBPM/SPLA_SPRY"/>
</dbReference>
<sequence>MDTKPIPELWAQARKLLQEELGEDDWSLFTSQLDPSSPGDVIDSLKRVKDQAQNEHTTHSLTIKGKKIFEINVSRIVQRFQILSQMVDSTITFAPEPAQIVWTTLKFLTQFFLQDEQLCTLVTATFEKISDAIFFCDIYASRLSKTASVITKKVMEKIPPVYMAVLQFSVETRKLFPQENKHRHWDTTIRSIKGVFGKTGELHTLANKVDSGLQELREIAGLSSQVLVEDGVGETNLKVKEMTELLLSEKEILSEERSKARDEREKKVLDEKYSKRLKWLQSGTVLDVSQPRHQQTENINERTPDTCQWIFDHNDYQAWVSASAPEKRILWLRGPAGAGKSILSSSIIEKMSTQSAGVERPLVVYFFCKVGNDAKQNGQKIMHHLLLQLFERIGDVNSTNESSTIDEGNIKKTCVDIVQARAKMEDSGQADNLKISTTASMFSDIAGSLTRKVFIILDALDECIDWSAAESRLLQSLIDITSTNSNVSLFISSRADADIERAFSIHACRIHVDKSTNKKDIRKLLDHKLGQECFRPITREDKKTAKKKILAKSEGMFQYAVVALQSLNSGESIANFSRALDRLPRGMNQLYARKYQSLEDGPRSNLCIILRWLVCAEGAIQAAPIVDEIGEIYNDRDKPKESHVNGLDDYDESDQSDEFHESEEEASNENSGNSDANQTADVAATSMKLLIKDFRDFVKFDSHTNVVSLHHKSIRDWIIEDAKCPKVVSDCHVCRERDLEDSGKTLHIAPKHGHLHMACNILRTLNNPVFQEDYAKDRIYMEGEGLRYELSHWTFHVRTAEQYWPEQERRNEDVAAKWTQLYKAIEDFMSSKIFPKWSGQHPLHFAAQEGLLGTLRRLVDKGGNLGNLDANGRNLLHMVCAGRGNYIGLEYLLERMDPRHINLQQQSTRETPLHTLIRDRQGAVRVTNHVQLLLEHGADPDLGGGYGTCLLQAVRQMDLELCRTLLATKELDVDKPDIPKSSSGLSALHYAQSTEVAQLLIDHGADIQFRNEDNQDLLLTAAITGNVQLARFSLDRDADVNVKLRSSGRTALHEAVMDGNLTITQLLVNHCADILATNHEEKNPIHVASTLDSKAILGYLLEQQKVRSDDTRFVLLADRTRRTALHEASGAGHVGNVQLLLEFGQPDVLCSQKDDNGQTPLHVAAREGHEDVIRLLVQSDARLDCVDDFGQTPLGLTIGEWNLSMGDLKESHERILLFLLPLSPKIIQEVELLELAIEKGAGSICRHLITTSLANEPDAHGWTPLLLAVQQQEQHIVDTLSQFDTSGVLERLSGREDAGIGYPPTGIDPKYDNESIAISGDGLTLDLVGNDDTYFWGDGSAFADHPIPAGISRYYYEVVFQDAPQSRRSYIAATNTIHPRPGSRTRKLLPPASAAIGFCSQFSSLEHWLPEVENKAFSQWVYYWDRGRYQFGTNVSDHFEGQEGFGHGDVVGAGIDFCERTVFFTKNGKRLEGEFHGDQVKGRLFPVIGMNGFKVRVNFGAEPFKYNWLP</sequence>
<dbReference type="InterPro" id="IPR043136">
    <property type="entry name" value="B30.2/SPRY_sf"/>
</dbReference>
<proteinExistence type="predicted"/>
<dbReference type="PANTHER" id="PTHR24198:SF165">
    <property type="entry name" value="ANKYRIN REPEAT-CONTAINING PROTEIN-RELATED"/>
    <property type="match status" value="1"/>
</dbReference>
<dbReference type="Gene3D" id="2.60.120.920">
    <property type="match status" value="1"/>
</dbReference>
<dbReference type="CDD" id="cd12885">
    <property type="entry name" value="SPRY_RanBP_like"/>
    <property type="match status" value="1"/>
</dbReference>
<dbReference type="InterPro" id="IPR002110">
    <property type="entry name" value="Ankyrin_rpt"/>
</dbReference>
<organism evidence="6 7">
    <name type="scientific">Phyllosticta citribraziliensis</name>
    <dbReference type="NCBI Taxonomy" id="989973"/>
    <lineage>
        <taxon>Eukaryota</taxon>
        <taxon>Fungi</taxon>
        <taxon>Dikarya</taxon>
        <taxon>Ascomycota</taxon>
        <taxon>Pezizomycotina</taxon>
        <taxon>Dothideomycetes</taxon>
        <taxon>Dothideomycetes incertae sedis</taxon>
        <taxon>Botryosphaeriales</taxon>
        <taxon>Phyllostictaceae</taxon>
        <taxon>Phyllosticta</taxon>
    </lineage>
</organism>
<dbReference type="PROSITE" id="PS50188">
    <property type="entry name" value="B302_SPRY"/>
    <property type="match status" value="1"/>
</dbReference>
<gene>
    <name evidence="6" type="ORF">J3D65DRAFT_605080</name>
</gene>
<feature type="domain" description="B30.2/SPRY" evidence="5">
    <location>
        <begin position="1284"/>
        <end position="1504"/>
    </location>
</feature>
<protein>
    <recommendedName>
        <fullName evidence="5">B30.2/SPRY domain-containing protein</fullName>
    </recommendedName>
</protein>
<dbReference type="Proteomes" id="UP001360953">
    <property type="component" value="Unassembled WGS sequence"/>
</dbReference>
<feature type="repeat" description="ANK" evidence="3">
    <location>
        <begin position="838"/>
        <end position="870"/>
    </location>
</feature>
<dbReference type="RefSeq" id="XP_066653096.1">
    <property type="nucleotide sequence ID" value="XM_066798325.1"/>
</dbReference>
<dbReference type="PANTHER" id="PTHR24198">
    <property type="entry name" value="ANKYRIN REPEAT AND PROTEIN KINASE DOMAIN-CONTAINING PROTEIN"/>
    <property type="match status" value="1"/>
</dbReference>
<feature type="repeat" description="ANK" evidence="3">
    <location>
        <begin position="1156"/>
        <end position="1188"/>
    </location>
</feature>
<feature type="region of interest" description="Disordered" evidence="4">
    <location>
        <begin position="637"/>
        <end position="677"/>
    </location>
</feature>
<evidence type="ECO:0000256" key="3">
    <source>
        <dbReference type="PROSITE-ProRule" id="PRU00023"/>
    </source>
</evidence>
<accession>A0ABR1LFR8</accession>